<accession>A0ABV1T9F9</accession>
<evidence type="ECO:0000313" key="2">
    <source>
        <dbReference type="EMBL" id="MER6266683.1"/>
    </source>
</evidence>
<keyword evidence="1" id="KW-0812">Transmembrane</keyword>
<gene>
    <name evidence="2" type="ORF">ABT211_05195</name>
</gene>
<dbReference type="Proteomes" id="UP001490365">
    <property type="component" value="Unassembled WGS sequence"/>
</dbReference>
<proteinExistence type="predicted"/>
<keyword evidence="1" id="KW-0472">Membrane</keyword>
<keyword evidence="1" id="KW-1133">Transmembrane helix</keyword>
<dbReference type="RefSeq" id="WP_351955360.1">
    <property type="nucleotide sequence ID" value="NZ_JBEOZM010000002.1"/>
</dbReference>
<protein>
    <recommendedName>
        <fullName evidence="4">Integral membrane protein</fullName>
    </recommendedName>
</protein>
<organism evidence="2 3">
    <name type="scientific">Streptomyces sp. 900105755</name>
    <dbReference type="NCBI Taxonomy" id="3154389"/>
    <lineage>
        <taxon>Bacteria</taxon>
        <taxon>Bacillati</taxon>
        <taxon>Actinomycetota</taxon>
        <taxon>Actinomycetes</taxon>
        <taxon>Kitasatosporales</taxon>
        <taxon>Streptomycetaceae</taxon>
        <taxon>Streptomyces</taxon>
    </lineage>
</organism>
<feature type="transmembrane region" description="Helical" evidence="1">
    <location>
        <begin position="38"/>
        <end position="59"/>
    </location>
</feature>
<evidence type="ECO:0000256" key="1">
    <source>
        <dbReference type="SAM" id="Phobius"/>
    </source>
</evidence>
<sequence length="206" mass="21604">MRFSWAALAVPASAMLTATAFGLVYGASLTPVGWRNTFVMGFVGMVLGGGLIGLAFVLYDFRTENAEESVHVQEIAVAICVAVTMFVGWIVLKDHALHERGRPVRAVVTALQAGAGPFDAGTEAVLADASHHPLGAIGAGNLAVGDHITVTIDPRGRYGVSAGPPPADPEWLWTLSALIALVQALLTASIGFSAARAREHWPPRAR</sequence>
<evidence type="ECO:0000313" key="3">
    <source>
        <dbReference type="Proteomes" id="UP001490365"/>
    </source>
</evidence>
<feature type="transmembrane region" description="Helical" evidence="1">
    <location>
        <begin position="71"/>
        <end position="92"/>
    </location>
</feature>
<keyword evidence="3" id="KW-1185">Reference proteome</keyword>
<reference evidence="2 3" key="1">
    <citation type="submission" date="2024-06" db="EMBL/GenBank/DDBJ databases">
        <title>The Natural Products Discovery Center: Release of the First 8490 Sequenced Strains for Exploring Actinobacteria Biosynthetic Diversity.</title>
        <authorList>
            <person name="Kalkreuter E."/>
            <person name="Kautsar S.A."/>
            <person name="Yang D."/>
            <person name="Bader C.D."/>
            <person name="Teijaro C.N."/>
            <person name="Fluegel L."/>
            <person name="Davis C.M."/>
            <person name="Simpson J.R."/>
            <person name="Lauterbach L."/>
            <person name="Steele A.D."/>
            <person name="Gui C."/>
            <person name="Meng S."/>
            <person name="Li G."/>
            <person name="Viehrig K."/>
            <person name="Ye F."/>
            <person name="Su P."/>
            <person name="Kiefer A.F."/>
            <person name="Nichols A."/>
            <person name="Cepeda A.J."/>
            <person name="Yan W."/>
            <person name="Fan B."/>
            <person name="Jiang Y."/>
            <person name="Adhikari A."/>
            <person name="Zheng C.-J."/>
            <person name="Schuster L."/>
            <person name="Cowan T.M."/>
            <person name="Smanski M.J."/>
            <person name="Chevrette M.G."/>
            <person name="De Carvalho L.P.S."/>
            <person name="Shen B."/>
        </authorList>
    </citation>
    <scope>NUCLEOTIDE SEQUENCE [LARGE SCALE GENOMIC DNA]</scope>
    <source>
        <strain evidence="2 3">NPDC001694</strain>
    </source>
</reference>
<evidence type="ECO:0008006" key="4">
    <source>
        <dbReference type="Google" id="ProtNLM"/>
    </source>
</evidence>
<name>A0ABV1T9F9_9ACTN</name>
<comment type="caution">
    <text evidence="2">The sequence shown here is derived from an EMBL/GenBank/DDBJ whole genome shotgun (WGS) entry which is preliminary data.</text>
</comment>
<feature type="transmembrane region" description="Helical" evidence="1">
    <location>
        <begin position="171"/>
        <end position="195"/>
    </location>
</feature>
<dbReference type="EMBL" id="JBEOZM010000002">
    <property type="protein sequence ID" value="MER6266683.1"/>
    <property type="molecule type" value="Genomic_DNA"/>
</dbReference>